<gene>
    <name evidence="1" type="ORF">FA14DRAFT_177738</name>
</gene>
<dbReference type="Proteomes" id="UP000245771">
    <property type="component" value="Unassembled WGS sequence"/>
</dbReference>
<organism evidence="1 2">
    <name type="scientific">Meira miltonrushii</name>
    <dbReference type="NCBI Taxonomy" id="1280837"/>
    <lineage>
        <taxon>Eukaryota</taxon>
        <taxon>Fungi</taxon>
        <taxon>Dikarya</taxon>
        <taxon>Basidiomycota</taxon>
        <taxon>Ustilaginomycotina</taxon>
        <taxon>Exobasidiomycetes</taxon>
        <taxon>Exobasidiales</taxon>
        <taxon>Brachybasidiaceae</taxon>
        <taxon>Meira</taxon>
    </lineage>
</organism>
<dbReference type="InParanoid" id="A0A316VPX5"/>
<protein>
    <submittedName>
        <fullName evidence="1">Uncharacterized protein</fullName>
    </submittedName>
</protein>
<proteinExistence type="predicted"/>
<keyword evidence="2" id="KW-1185">Reference proteome</keyword>
<reference evidence="1 2" key="1">
    <citation type="journal article" date="2018" name="Mol. Biol. Evol.">
        <title>Broad Genomic Sampling Reveals a Smut Pathogenic Ancestry of the Fungal Clade Ustilaginomycotina.</title>
        <authorList>
            <person name="Kijpornyongpan T."/>
            <person name="Mondo S.J."/>
            <person name="Barry K."/>
            <person name="Sandor L."/>
            <person name="Lee J."/>
            <person name="Lipzen A."/>
            <person name="Pangilinan J."/>
            <person name="LaButti K."/>
            <person name="Hainaut M."/>
            <person name="Henrissat B."/>
            <person name="Grigoriev I.V."/>
            <person name="Spatafora J.W."/>
            <person name="Aime M.C."/>
        </authorList>
    </citation>
    <scope>NUCLEOTIDE SEQUENCE [LARGE SCALE GENOMIC DNA]</scope>
    <source>
        <strain evidence="1 2">MCA 3882</strain>
    </source>
</reference>
<dbReference type="GeneID" id="37022542"/>
<accession>A0A316VPX5</accession>
<name>A0A316VPX5_9BASI</name>
<dbReference type="RefSeq" id="XP_025358765.1">
    <property type="nucleotide sequence ID" value="XM_025500761.1"/>
</dbReference>
<dbReference type="EMBL" id="KZ819602">
    <property type="protein sequence ID" value="PWN38463.1"/>
    <property type="molecule type" value="Genomic_DNA"/>
</dbReference>
<sequence length="230" mass="24661">MIVLAIQSAFRNAVVVQLLDLQIAALAFTATYLTFGHLPVKHNFAKPVDVPNVWSPSGKAQLCETGVTVTGNPLETLTFVFAAFKVYASYYCDGDPNCVSQCKHCPHDQSILAPCCFGVYEGQSCIAWSPSGGARLCDIGSSSASNPPVSCQTCLECPDANSCAQVKCSSDDLGTCCYARSNENGPPDLFDWYCKDCANCKPGYYSTAYETTKANCRACKPGESRGVNCF</sequence>
<dbReference type="AlphaFoldDB" id="A0A316VPX5"/>
<evidence type="ECO:0000313" key="1">
    <source>
        <dbReference type="EMBL" id="PWN38463.1"/>
    </source>
</evidence>
<evidence type="ECO:0000313" key="2">
    <source>
        <dbReference type="Proteomes" id="UP000245771"/>
    </source>
</evidence>